<keyword evidence="3" id="KW-1185">Reference proteome</keyword>
<name>A0A8K0G482_IGNLU</name>
<accession>A0A8K0G482</accession>
<gene>
    <name evidence="2" type="ORF">ILUMI_18325</name>
</gene>
<reference evidence="2" key="1">
    <citation type="submission" date="2019-08" db="EMBL/GenBank/DDBJ databases">
        <title>The genome of the North American firefly Photinus pyralis.</title>
        <authorList>
            <consortium name="Photinus pyralis genome working group"/>
            <person name="Fallon T.R."/>
            <person name="Sander Lower S.E."/>
            <person name="Weng J.-K."/>
        </authorList>
    </citation>
    <scope>NUCLEOTIDE SEQUENCE</scope>
    <source>
        <strain evidence="2">TRF0915ILg1</strain>
        <tissue evidence="2">Whole body</tissue>
    </source>
</reference>
<protein>
    <recommendedName>
        <fullName evidence="1">PH domain-containing protein</fullName>
    </recommendedName>
</protein>
<organism evidence="2 3">
    <name type="scientific">Ignelater luminosus</name>
    <name type="common">Cucubano</name>
    <name type="synonym">Pyrophorus luminosus</name>
    <dbReference type="NCBI Taxonomy" id="2038154"/>
    <lineage>
        <taxon>Eukaryota</taxon>
        <taxon>Metazoa</taxon>
        <taxon>Ecdysozoa</taxon>
        <taxon>Arthropoda</taxon>
        <taxon>Hexapoda</taxon>
        <taxon>Insecta</taxon>
        <taxon>Pterygota</taxon>
        <taxon>Neoptera</taxon>
        <taxon>Endopterygota</taxon>
        <taxon>Coleoptera</taxon>
        <taxon>Polyphaga</taxon>
        <taxon>Elateriformia</taxon>
        <taxon>Elateroidea</taxon>
        <taxon>Elateridae</taxon>
        <taxon>Agrypninae</taxon>
        <taxon>Pyrophorini</taxon>
        <taxon>Ignelater</taxon>
    </lineage>
</organism>
<dbReference type="PROSITE" id="PS50003">
    <property type="entry name" value="PH_DOMAIN"/>
    <property type="match status" value="1"/>
</dbReference>
<dbReference type="Proteomes" id="UP000801492">
    <property type="component" value="Unassembled WGS sequence"/>
</dbReference>
<feature type="domain" description="PH" evidence="1">
    <location>
        <begin position="1"/>
        <end position="23"/>
    </location>
</feature>
<comment type="caution">
    <text evidence="2">The sequence shown here is derived from an EMBL/GenBank/DDBJ whole genome shotgun (WGS) entry which is preliminary data.</text>
</comment>
<evidence type="ECO:0000259" key="1">
    <source>
        <dbReference type="PROSITE" id="PS50003"/>
    </source>
</evidence>
<sequence>MVEADDELEVQNTWIELFKKLLNEVDKEEVEDKKEQDCALVRPHGGEEQESTLEEITKIIKILKNKSEGSDELPAEAIKHGTWSGQKENTEDPVDHQVGETIQIEEVEQFAYLGVQITKDPGNKD</sequence>
<dbReference type="EMBL" id="VTPC01081470">
    <property type="protein sequence ID" value="KAF2887847.1"/>
    <property type="molecule type" value="Genomic_DNA"/>
</dbReference>
<dbReference type="InterPro" id="IPR001849">
    <property type="entry name" value="PH_domain"/>
</dbReference>
<dbReference type="AlphaFoldDB" id="A0A8K0G482"/>
<evidence type="ECO:0000313" key="2">
    <source>
        <dbReference type="EMBL" id="KAF2887847.1"/>
    </source>
</evidence>
<proteinExistence type="predicted"/>
<evidence type="ECO:0000313" key="3">
    <source>
        <dbReference type="Proteomes" id="UP000801492"/>
    </source>
</evidence>